<evidence type="ECO:0000259" key="16">
    <source>
        <dbReference type="PROSITE" id="PS52039"/>
    </source>
</evidence>
<dbReference type="Pfam" id="PF01751">
    <property type="entry name" value="Toprim"/>
    <property type="match status" value="1"/>
</dbReference>
<evidence type="ECO:0000256" key="2">
    <source>
        <dbReference type="ARBA" id="ARBA00009446"/>
    </source>
</evidence>
<dbReference type="InterPro" id="IPR013824">
    <property type="entry name" value="Topo_IA_cen_sub1"/>
</dbReference>
<evidence type="ECO:0000256" key="1">
    <source>
        <dbReference type="ARBA" id="ARBA00000213"/>
    </source>
</evidence>
<reference evidence="17 18" key="1">
    <citation type="journal article" date="2018" name="BMC Genomics">
        <title>The genome of Naegleria lovaniensis, the basis for a comparative approach to unravel pathogenicity factors of the human pathogenic amoeba N. fowleri.</title>
        <authorList>
            <person name="Liechti N."/>
            <person name="Schurch N."/>
            <person name="Bruggmann R."/>
            <person name="Wittwer M."/>
        </authorList>
    </citation>
    <scope>NUCLEOTIDE SEQUENCE [LARGE SCALE GENOMIC DNA]</scope>
    <source>
        <strain evidence="17 18">ATCC 30569</strain>
    </source>
</reference>
<evidence type="ECO:0000256" key="11">
    <source>
        <dbReference type="PROSITE-ProRule" id="PRU01343"/>
    </source>
</evidence>
<keyword evidence="9 12" id="KW-0238">DNA-binding</keyword>
<dbReference type="InterPro" id="IPR000380">
    <property type="entry name" value="Topo_IA"/>
</dbReference>
<feature type="domain" description="Topo IA-type catalytic" evidence="16">
    <location>
        <begin position="175"/>
        <end position="597"/>
    </location>
</feature>
<dbReference type="PRINTS" id="PR00417">
    <property type="entry name" value="PRTPISMRASEI"/>
</dbReference>
<evidence type="ECO:0000256" key="3">
    <source>
        <dbReference type="ARBA" id="ARBA00012891"/>
    </source>
</evidence>
<evidence type="ECO:0000256" key="9">
    <source>
        <dbReference type="ARBA" id="ARBA00023125"/>
    </source>
</evidence>
<dbReference type="Gene3D" id="2.70.20.10">
    <property type="entry name" value="Topoisomerase I, domain 3"/>
    <property type="match status" value="1"/>
</dbReference>
<dbReference type="GO" id="GO:0006281">
    <property type="term" value="P:DNA repair"/>
    <property type="evidence" value="ECO:0007669"/>
    <property type="project" value="TreeGrafter"/>
</dbReference>
<dbReference type="FunFam" id="3.40.50.140:FF:000003">
    <property type="entry name" value="DNA topoisomerase"/>
    <property type="match status" value="1"/>
</dbReference>
<dbReference type="Pfam" id="PF06839">
    <property type="entry name" value="Zn_ribbon_GRF"/>
    <property type="match status" value="1"/>
</dbReference>
<dbReference type="GO" id="GO:0031422">
    <property type="term" value="C:RecQ family helicase-topoisomerase III complex"/>
    <property type="evidence" value="ECO:0007669"/>
    <property type="project" value="TreeGrafter"/>
</dbReference>
<evidence type="ECO:0000259" key="15">
    <source>
        <dbReference type="PROSITE" id="PS51999"/>
    </source>
</evidence>
<dbReference type="Pfam" id="PF01131">
    <property type="entry name" value="Topoisom_bac"/>
    <property type="match status" value="1"/>
</dbReference>
<proteinExistence type="inferred from homology"/>
<comment type="function">
    <text evidence="12">Introduces a single-strand break via transesterification at a target site in duplex DNA. Releases the supercoiling and torsional tension of DNA introduced during the DNA replication and transcription by transiently cleaving and rejoining one strand of the DNA duplex. The scissile phosphodiester is attacked by the catalytic tyrosine of the enzyme, resulting in the formation of a DNA-(5'-phosphotyrosyl)-enzyme intermediate and the expulsion of a 3'-OH DNA strand.</text>
</comment>
<evidence type="ECO:0000256" key="13">
    <source>
        <dbReference type="SAM" id="MobiDB-lite"/>
    </source>
</evidence>
<gene>
    <name evidence="17" type="ORF">C9374_005356</name>
</gene>
<dbReference type="InterPro" id="IPR013497">
    <property type="entry name" value="Topo_IA_cen"/>
</dbReference>
<dbReference type="Gene3D" id="1.10.460.10">
    <property type="entry name" value="Topoisomerase I, domain 2"/>
    <property type="match status" value="1"/>
</dbReference>
<dbReference type="GeneID" id="68097811"/>
<dbReference type="InterPro" id="IPR023405">
    <property type="entry name" value="Topo_IA_core_domain"/>
</dbReference>
<evidence type="ECO:0000313" key="17">
    <source>
        <dbReference type="EMBL" id="KAG2382154.1"/>
    </source>
</evidence>
<feature type="domain" description="Toprim" evidence="14">
    <location>
        <begin position="6"/>
        <end position="159"/>
    </location>
</feature>
<dbReference type="CDD" id="cd00186">
    <property type="entry name" value="TOP1Ac"/>
    <property type="match status" value="1"/>
</dbReference>
<dbReference type="InterPro" id="IPR003602">
    <property type="entry name" value="Topo_IA_DNA-bd_dom"/>
</dbReference>
<dbReference type="GO" id="GO:0008270">
    <property type="term" value="F:zinc ion binding"/>
    <property type="evidence" value="ECO:0007669"/>
    <property type="project" value="UniProtKB-KW"/>
</dbReference>
<dbReference type="InterPro" id="IPR013826">
    <property type="entry name" value="Topo_IA_cen_sub3"/>
</dbReference>
<dbReference type="GO" id="GO:0006310">
    <property type="term" value="P:DNA recombination"/>
    <property type="evidence" value="ECO:0007669"/>
    <property type="project" value="TreeGrafter"/>
</dbReference>
<keyword evidence="7" id="KW-0862">Zinc</keyword>
<evidence type="ECO:0000256" key="5">
    <source>
        <dbReference type="ARBA" id="ARBA00022737"/>
    </source>
</evidence>
<dbReference type="InterPro" id="IPR010666">
    <property type="entry name" value="Znf_GRF"/>
</dbReference>
<dbReference type="InterPro" id="IPR006171">
    <property type="entry name" value="TOPRIM_dom"/>
</dbReference>
<dbReference type="PANTHER" id="PTHR11390">
    <property type="entry name" value="PROKARYOTIC DNA TOPOISOMERASE"/>
    <property type="match status" value="1"/>
</dbReference>
<feature type="domain" description="GRF-type" evidence="15">
    <location>
        <begin position="965"/>
        <end position="1006"/>
    </location>
</feature>
<dbReference type="Gene3D" id="3.40.50.140">
    <property type="match status" value="1"/>
</dbReference>
<keyword evidence="18" id="KW-1185">Reference proteome</keyword>
<dbReference type="SUPFAM" id="SSF56712">
    <property type="entry name" value="Prokaryotic type I DNA topoisomerase"/>
    <property type="match status" value="1"/>
</dbReference>
<feature type="region of interest" description="Disordered" evidence="13">
    <location>
        <begin position="381"/>
        <end position="406"/>
    </location>
</feature>
<keyword evidence="6 11" id="KW-0863">Zinc-finger</keyword>
<dbReference type="EMBL" id="PYSW02000024">
    <property type="protein sequence ID" value="KAG2382154.1"/>
    <property type="molecule type" value="Genomic_DNA"/>
</dbReference>
<dbReference type="Gene3D" id="1.10.290.10">
    <property type="entry name" value="Topoisomerase I, domain 4"/>
    <property type="match status" value="1"/>
</dbReference>
<evidence type="ECO:0000256" key="7">
    <source>
        <dbReference type="ARBA" id="ARBA00022833"/>
    </source>
</evidence>
<dbReference type="EC" id="5.6.2.1" evidence="3 12"/>
<dbReference type="CDD" id="cd03362">
    <property type="entry name" value="TOPRIM_TopoIA_TopoIII"/>
    <property type="match status" value="1"/>
</dbReference>
<dbReference type="SMART" id="SM00493">
    <property type="entry name" value="TOPRIM"/>
    <property type="match status" value="1"/>
</dbReference>
<name>A0AA88GJJ5_NAELO</name>
<dbReference type="GO" id="GO:0003677">
    <property type="term" value="F:DNA binding"/>
    <property type="evidence" value="ECO:0007669"/>
    <property type="project" value="UniProtKB-KW"/>
</dbReference>
<evidence type="ECO:0000256" key="12">
    <source>
        <dbReference type="RuleBase" id="RU362092"/>
    </source>
</evidence>
<sequence length="1006" mass="112924">MTPKPKVLGVAEKPEAAKQIATILSGNKFKKREGKSKFNKVFEFDYRMNGQVVTMCITSVLGHLMELDFEGKFRSWASCDPMVLMDVSTPVIRTVPEKHTDIEKNLENEARNASKLILWLDCDREGENIAFEVVDVCTRVNRALSIDNNTILRARFSEFTPAAINRAIRTLERPNILDSMAVDARQELDLRIGASFTRFQSMRLQKKFHGLPGDVISYGPCQFPTLGFVVKRDLLIKNFESEKFWTLNCCHDMGEEGKAQFLWKRGRLFDHLSCLILYELCVENPTATVTRVDKKRRTKQRPIPLNTIELQKLASQKLRMSSHDTMKVAESLYNKGFISYPRTETNNYNQFSDDDLKNLIQEHSSNPIWGQYAADLLNGGYRKPTSGKQDDKAHPPIHPLKGSCQAPDQKEQDLYELISRHFLACCSQDALGSETKVHIVVANEEFTCSGLMVEQKNYLEIWKYDKWSDKSIPVFQQNQQFVPTSLLMDEGETRPPPHLSESDLISAMDSNGIGTDATVAQHIKTIQDRGYVIKRGNRFEASNLGIALLQGYDLIGYELSTPNLRAKMEKDMVCISQGQITKDAVINQSLAMYKHVFMQICKSAHLLDKAVQQHFKPIGESGQSKVLVRSFSMCGCGNSMDLKEQDGHRFLFCKNCKEAYNLPSKCEYESISDQCPLCNFQVLNVTTQKSNYNICPNCFNNPPDLENAGAETYVNGFRCYNCTFQDCKYSRKKEAFVRNCPKCSKNMVVKQTKEGNFYIGCKGFPACRTSVWMPKSITGVEATSEKCLNCSTRSDSVFKTKFKISRDGTFLPSHIQSEHVTCVFCDSDFNEIFNISLSALNQNDSNNEHGSVAIYNNTTSGRSRAAPTSQTRTSPHATTSRTATTLRKSPSNTGNQITLDKMLGKRTGRDFGSGSPSGHSSMPSSTGSPSNTYNRSGASVNASKAPQHIQRGNSNQSGSEDKVNCPHCGALAIKLVCKKAGDNQGRQFWKCPNKDGDCPKFFQWAD</sequence>
<dbReference type="InterPro" id="IPR034144">
    <property type="entry name" value="TOPRIM_TopoIII"/>
</dbReference>
<dbReference type="PROSITE" id="PS51999">
    <property type="entry name" value="ZF_GRF"/>
    <property type="match status" value="1"/>
</dbReference>
<dbReference type="GO" id="GO:0005634">
    <property type="term" value="C:nucleus"/>
    <property type="evidence" value="ECO:0007669"/>
    <property type="project" value="TreeGrafter"/>
</dbReference>
<feature type="region of interest" description="Disordered" evidence="13">
    <location>
        <begin position="851"/>
        <end position="962"/>
    </location>
</feature>
<evidence type="ECO:0000259" key="14">
    <source>
        <dbReference type="PROSITE" id="PS50880"/>
    </source>
</evidence>
<keyword evidence="10 12" id="KW-0413">Isomerase</keyword>
<dbReference type="InterPro" id="IPR003601">
    <property type="entry name" value="Topo_IA_2"/>
</dbReference>
<protein>
    <recommendedName>
        <fullName evidence="3 12">DNA topoisomerase</fullName>
        <ecNumber evidence="3 12">5.6.2.1</ecNumber>
    </recommendedName>
</protein>
<dbReference type="SMART" id="SM00436">
    <property type="entry name" value="TOP1Bc"/>
    <property type="match status" value="1"/>
</dbReference>
<dbReference type="PROSITE" id="PS50880">
    <property type="entry name" value="TOPRIM"/>
    <property type="match status" value="1"/>
</dbReference>
<feature type="compositionally biased region" description="Polar residues" evidence="13">
    <location>
        <begin position="931"/>
        <end position="958"/>
    </location>
</feature>
<comment type="caution">
    <text evidence="17">The sequence shown here is derived from an EMBL/GenBank/DDBJ whole genome shotgun (WGS) entry which is preliminary data.</text>
</comment>
<evidence type="ECO:0000256" key="6">
    <source>
        <dbReference type="ARBA" id="ARBA00022771"/>
    </source>
</evidence>
<evidence type="ECO:0000256" key="4">
    <source>
        <dbReference type="ARBA" id="ARBA00022723"/>
    </source>
</evidence>
<dbReference type="RefSeq" id="XP_044547833.1">
    <property type="nucleotide sequence ID" value="XM_044695097.1"/>
</dbReference>
<keyword evidence="4" id="KW-0479">Metal-binding</keyword>
<dbReference type="FunFam" id="1.10.290.10:FF:000001">
    <property type="entry name" value="DNA topoisomerase"/>
    <property type="match status" value="1"/>
</dbReference>
<feature type="compositionally biased region" description="Polar residues" evidence="13">
    <location>
        <begin position="851"/>
        <end position="898"/>
    </location>
</feature>
<evidence type="ECO:0000313" key="18">
    <source>
        <dbReference type="Proteomes" id="UP000816034"/>
    </source>
</evidence>
<organism evidence="17 18">
    <name type="scientific">Naegleria lovaniensis</name>
    <name type="common">Amoeba</name>
    <dbReference type="NCBI Taxonomy" id="51637"/>
    <lineage>
        <taxon>Eukaryota</taxon>
        <taxon>Discoba</taxon>
        <taxon>Heterolobosea</taxon>
        <taxon>Tetramitia</taxon>
        <taxon>Eutetramitia</taxon>
        <taxon>Vahlkampfiidae</taxon>
        <taxon>Naegleria</taxon>
    </lineage>
</organism>
<accession>A0AA88GJJ5</accession>
<dbReference type="PROSITE" id="PS52039">
    <property type="entry name" value="TOPO_IA_2"/>
    <property type="match status" value="1"/>
</dbReference>
<evidence type="ECO:0000256" key="8">
    <source>
        <dbReference type="ARBA" id="ARBA00023029"/>
    </source>
</evidence>
<dbReference type="GO" id="GO:0006265">
    <property type="term" value="P:DNA topological change"/>
    <property type="evidence" value="ECO:0007669"/>
    <property type="project" value="InterPro"/>
</dbReference>
<comment type="catalytic activity">
    <reaction evidence="1 12">
        <text>ATP-independent breakage of single-stranded DNA, followed by passage and rejoining.</text>
        <dbReference type="EC" id="5.6.2.1"/>
    </reaction>
</comment>
<dbReference type="InterPro" id="IPR013498">
    <property type="entry name" value="Topo_IA_Znf"/>
</dbReference>
<dbReference type="InterPro" id="IPR013825">
    <property type="entry name" value="Topo_IA_cen_sub2"/>
</dbReference>
<dbReference type="GO" id="GO:0003917">
    <property type="term" value="F:DNA topoisomerase type I (single strand cut, ATP-independent) activity"/>
    <property type="evidence" value="ECO:0007669"/>
    <property type="project" value="UniProtKB-EC"/>
</dbReference>
<dbReference type="Gene3D" id="3.30.65.10">
    <property type="entry name" value="Bacterial Topoisomerase I, domain 1"/>
    <property type="match status" value="1"/>
</dbReference>
<keyword evidence="5" id="KW-0677">Repeat</keyword>
<dbReference type="Proteomes" id="UP000816034">
    <property type="component" value="Unassembled WGS sequence"/>
</dbReference>
<dbReference type="AlphaFoldDB" id="A0AA88GJJ5"/>
<dbReference type="PANTHER" id="PTHR11390:SF21">
    <property type="entry name" value="DNA TOPOISOMERASE 3-ALPHA"/>
    <property type="match status" value="1"/>
</dbReference>
<dbReference type="Pfam" id="PF01396">
    <property type="entry name" value="Zn_ribbon_Top1"/>
    <property type="match status" value="1"/>
</dbReference>
<evidence type="ECO:0000256" key="10">
    <source>
        <dbReference type="ARBA" id="ARBA00023235"/>
    </source>
</evidence>
<feature type="compositionally biased region" description="Low complexity" evidence="13">
    <location>
        <begin position="912"/>
        <end position="930"/>
    </location>
</feature>
<comment type="similarity">
    <text evidence="2 12">Belongs to the type IA topoisomerase family.</text>
</comment>
<dbReference type="SMART" id="SM00437">
    <property type="entry name" value="TOP1Ac"/>
    <property type="match status" value="1"/>
</dbReference>
<keyword evidence="8 12" id="KW-0799">Topoisomerase</keyword>